<dbReference type="EMBL" id="CP006842">
    <property type="protein sequence ID" value="AHW63578.1"/>
    <property type="molecule type" value="Genomic_DNA"/>
</dbReference>
<organism evidence="2 3">
    <name type="scientific">Corynebacterium glyciniphilum AJ 3170</name>
    <dbReference type="NCBI Taxonomy" id="1404245"/>
    <lineage>
        <taxon>Bacteria</taxon>
        <taxon>Bacillati</taxon>
        <taxon>Actinomycetota</taxon>
        <taxon>Actinomycetes</taxon>
        <taxon>Mycobacteriales</taxon>
        <taxon>Corynebacteriaceae</taxon>
        <taxon>Corynebacterium</taxon>
    </lineage>
</organism>
<evidence type="ECO:0000259" key="1">
    <source>
        <dbReference type="PROSITE" id="PS51725"/>
    </source>
</evidence>
<dbReference type="AlphaFoldDB" id="X5DKE0"/>
<dbReference type="OrthoDB" id="1493813at2"/>
<dbReference type="HOGENOM" id="CLU_127577_4_1_11"/>
<evidence type="ECO:0000313" key="3">
    <source>
        <dbReference type="Proteomes" id="UP000023703"/>
    </source>
</evidence>
<dbReference type="eggNOG" id="COG2329">
    <property type="taxonomic scope" value="Bacteria"/>
</dbReference>
<reference evidence="2 3" key="1">
    <citation type="journal article" date="2015" name="Int. J. Syst. Evol. Microbiol.">
        <title>Revisiting Corynebacterium glyciniphilum (ex Kubota et al., 1972) sp. nov., nom. rev., isolated from putrefied banana.</title>
        <authorList>
            <person name="Al-Dilaimi A."/>
            <person name="Bednarz H."/>
            <person name="Lomker A."/>
            <person name="Niehaus K."/>
            <person name="Kalinowski J."/>
            <person name="Ruckert C."/>
        </authorList>
    </citation>
    <scope>NUCLEOTIDE SEQUENCE [LARGE SCALE GENOMIC DNA]</scope>
    <source>
        <strain evidence="2">AJ 3170</strain>
    </source>
</reference>
<dbReference type="Proteomes" id="UP000023703">
    <property type="component" value="Chromosome"/>
</dbReference>
<dbReference type="RefSeq" id="WP_038547228.1">
    <property type="nucleotide sequence ID" value="NZ_CP006842.1"/>
</dbReference>
<dbReference type="Gene3D" id="3.30.70.100">
    <property type="match status" value="1"/>
</dbReference>
<evidence type="ECO:0000313" key="2">
    <source>
        <dbReference type="EMBL" id="AHW63578.1"/>
    </source>
</evidence>
<dbReference type="InterPro" id="IPR007138">
    <property type="entry name" value="ABM_dom"/>
</dbReference>
<gene>
    <name evidence="2" type="ORF">CGLY_05650</name>
</gene>
<protein>
    <recommendedName>
        <fullName evidence="1">ABM domain-containing protein</fullName>
    </recommendedName>
</protein>
<proteinExistence type="predicted"/>
<dbReference type="SUPFAM" id="SSF54909">
    <property type="entry name" value="Dimeric alpha+beta barrel"/>
    <property type="match status" value="1"/>
</dbReference>
<name>X5DKE0_9CORY</name>
<dbReference type="PROSITE" id="PS51725">
    <property type="entry name" value="ABM"/>
    <property type="match status" value="1"/>
</dbReference>
<dbReference type="STRING" id="1404245.CGLY_05650"/>
<dbReference type="InterPro" id="IPR011008">
    <property type="entry name" value="Dimeric_a/b-barrel"/>
</dbReference>
<feature type="domain" description="ABM" evidence="1">
    <location>
        <begin position="3"/>
        <end position="92"/>
    </location>
</feature>
<dbReference type="KEGG" id="cgy:CGLY_05650"/>
<dbReference type="Pfam" id="PF03992">
    <property type="entry name" value="ABM"/>
    <property type="match status" value="1"/>
</dbReference>
<sequence length="100" mass="10647">MSATFVNIIDVSPEKQQEVVDLLVESTEKVISKRPGFVSSEILVSVDKSRVLNVATWQTAEAASQTQSDPAAASYAQRVSALGSPAPGLYRVAAEFPHTA</sequence>
<keyword evidence="3" id="KW-1185">Reference proteome</keyword>
<accession>X5DKE0</accession>